<reference evidence="2 3" key="1">
    <citation type="journal article" date="2019" name="Nat. Microbiol.">
        <title>Wide diversity of methane and short-chain alkane metabolisms in uncultured archaea.</title>
        <authorList>
            <person name="Borrel G."/>
            <person name="Adam P.S."/>
            <person name="McKay L.J."/>
            <person name="Chen L.X."/>
            <person name="Sierra-Garcia I.N."/>
            <person name="Sieber C.M."/>
            <person name="Letourneur Q."/>
            <person name="Ghozlane A."/>
            <person name="Andersen G.L."/>
            <person name="Li W.J."/>
            <person name="Hallam S.J."/>
            <person name="Muyzer G."/>
            <person name="de Oliveira V.M."/>
            <person name="Inskeep W.P."/>
            <person name="Banfield J.F."/>
            <person name="Gribaldo S."/>
        </authorList>
    </citation>
    <scope>NUCLEOTIDE SEQUENCE [LARGE SCALE GENOMIC DNA]</scope>
    <source>
        <strain evidence="2">Verst-YHS</strain>
    </source>
</reference>
<gene>
    <name evidence="2" type="ORF">EF809_03560</name>
</gene>
<dbReference type="InterPro" id="IPR036390">
    <property type="entry name" value="WH_DNA-bd_sf"/>
</dbReference>
<dbReference type="EMBL" id="RXIH01000030">
    <property type="protein sequence ID" value="RZN56094.1"/>
    <property type="molecule type" value="Genomic_DNA"/>
</dbReference>
<name>A0A520KFC2_9CREN</name>
<evidence type="ECO:0000313" key="3">
    <source>
        <dbReference type="Proteomes" id="UP000316080"/>
    </source>
</evidence>
<comment type="caution">
    <text evidence="2">The sequence shown here is derived from an EMBL/GenBank/DDBJ whole genome shotgun (WGS) entry which is preliminary data.</text>
</comment>
<dbReference type="AlphaFoldDB" id="A0A520KFC2"/>
<dbReference type="Proteomes" id="UP000316080">
    <property type="component" value="Unassembled WGS sequence"/>
</dbReference>
<dbReference type="InterPro" id="IPR007309">
    <property type="entry name" value="TFIIIC_Bblock-bd"/>
</dbReference>
<evidence type="ECO:0000259" key="1">
    <source>
        <dbReference type="Pfam" id="PF04182"/>
    </source>
</evidence>
<dbReference type="Gene3D" id="1.10.10.10">
    <property type="entry name" value="Winged helix-like DNA-binding domain superfamily/Winged helix DNA-binding domain"/>
    <property type="match status" value="1"/>
</dbReference>
<proteinExistence type="predicted"/>
<accession>A0A520KFC2</accession>
<dbReference type="SUPFAM" id="SSF46785">
    <property type="entry name" value="Winged helix' DNA-binding domain"/>
    <property type="match status" value="1"/>
</dbReference>
<protein>
    <recommendedName>
        <fullName evidence="1">B-block binding subunit of TFIIIC domain-containing protein</fullName>
    </recommendedName>
</protein>
<feature type="domain" description="B-block binding subunit of TFIIIC" evidence="1">
    <location>
        <begin position="16"/>
        <end position="60"/>
    </location>
</feature>
<dbReference type="Pfam" id="PF04182">
    <property type="entry name" value="B-block_TFIIIC"/>
    <property type="match status" value="1"/>
</dbReference>
<evidence type="ECO:0000313" key="2">
    <source>
        <dbReference type="EMBL" id="RZN56094.1"/>
    </source>
</evidence>
<organism evidence="2 3">
    <name type="scientific">Thermoproteota archaeon</name>
    <dbReference type="NCBI Taxonomy" id="2056631"/>
    <lineage>
        <taxon>Archaea</taxon>
        <taxon>Thermoproteota</taxon>
    </lineage>
</organism>
<sequence>MMEKLRDKVLAILKNSNGIEQSSLPKLLRVDRRVIYKLLQELEKEGIIRKEPTESKKTYKIFLTKKELEIDISDISWSPCAICPDIERCGRGQPISPETCIKLTNALKSEYMNLIGEKSNG</sequence>
<dbReference type="InterPro" id="IPR036388">
    <property type="entry name" value="WH-like_DNA-bd_sf"/>
</dbReference>